<dbReference type="Pfam" id="PF21902">
    <property type="entry name" value="PTM1-like_N"/>
    <property type="match status" value="1"/>
</dbReference>
<sequence length="101" mass="11215">MYSKVDWGGPVEPFIKVDLKSFEKANPATGNASVSLIVFEYKDLDLLGVEDDSGRKRYICDDELVSQGHCNAEQLYQFIIGRNATDSNAPIKTDVLTELVT</sequence>
<dbReference type="EMBL" id="MQVM01000054">
    <property type="protein sequence ID" value="ONH70781.1"/>
    <property type="molecule type" value="Genomic_DNA"/>
</dbReference>
<evidence type="ECO:0000313" key="3">
    <source>
        <dbReference type="Proteomes" id="UP000189274"/>
    </source>
</evidence>
<dbReference type="Proteomes" id="UP000189274">
    <property type="component" value="Unassembled WGS sequence"/>
</dbReference>
<proteinExistence type="predicted"/>
<dbReference type="InterPro" id="IPR053938">
    <property type="entry name" value="PTM1-like_N"/>
</dbReference>
<gene>
    <name evidence="2" type="ORF">BOH78_4975</name>
</gene>
<dbReference type="VEuPathDB" id="FungiDB:C5L36_0C05940"/>
<evidence type="ECO:0000259" key="1">
    <source>
        <dbReference type="Pfam" id="PF21902"/>
    </source>
</evidence>
<feature type="domain" description="PTM1-like N-terminal" evidence="1">
    <location>
        <begin position="1"/>
        <end position="93"/>
    </location>
</feature>
<organism evidence="2 3">
    <name type="scientific">Pichia kudriavzevii</name>
    <name type="common">Yeast</name>
    <name type="synonym">Issatchenkia orientalis</name>
    <dbReference type="NCBI Taxonomy" id="4909"/>
    <lineage>
        <taxon>Eukaryota</taxon>
        <taxon>Fungi</taxon>
        <taxon>Dikarya</taxon>
        <taxon>Ascomycota</taxon>
        <taxon>Saccharomycotina</taxon>
        <taxon>Pichiomycetes</taxon>
        <taxon>Pichiales</taxon>
        <taxon>Pichiaceae</taxon>
        <taxon>Pichia</taxon>
    </lineage>
</organism>
<evidence type="ECO:0000313" key="2">
    <source>
        <dbReference type="EMBL" id="ONH70781.1"/>
    </source>
</evidence>
<protein>
    <submittedName>
        <fullName evidence="2">Membrane protein PTM1</fullName>
    </submittedName>
</protein>
<reference evidence="3" key="1">
    <citation type="journal article" date="2017" name="Genome Announc.">
        <title>Genome sequences of Cyberlindnera fabianii 65, Pichia kudriavzevii 129, and Saccharomyces cerevisiae 131 isolated from fermented masau fruits in Zimbabwe.</title>
        <authorList>
            <person name="van Rijswijck I.M.H."/>
            <person name="Derks M.F.L."/>
            <person name="Abee T."/>
            <person name="de Ridder D."/>
            <person name="Smid E.J."/>
        </authorList>
    </citation>
    <scope>NUCLEOTIDE SEQUENCE [LARGE SCALE GENOMIC DNA]</scope>
    <source>
        <strain evidence="3">129</strain>
    </source>
</reference>
<accession>A0A1V2LH03</accession>
<dbReference type="AlphaFoldDB" id="A0A1V2LH03"/>
<comment type="caution">
    <text evidence="2">The sequence shown here is derived from an EMBL/GenBank/DDBJ whole genome shotgun (WGS) entry which is preliminary data.</text>
</comment>
<name>A0A1V2LH03_PICKU</name>